<dbReference type="Proteomes" id="UP001217324">
    <property type="component" value="Chromosome"/>
</dbReference>
<evidence type="ECO:0000313" key="2">
    <source>
        <dbReference type="EMBL" id="WEA13290.1"/>
    </source>
</evidence>
<proteinExistence type="predicted"/>
<feature type="compositionally biased region" description="Basic residues" evidence="1">
    <location>
        <begin position="123"/>
        <end position="132"/>
    </location>
</feature>
<protein>
    <submittedName>
        <fullName evidence="2">Uncharacterized protein</fullName>
    </submittedName>
</protein>
<reference evidence="2" key="1">
    <citation type="submission" date="2023-02" db="EMBL/GenBank/DDBJ databases">
        <title>Comparative genomics and fermentation flavor characterization of five lactic acid bacteria reveal flavor biosynthesis metabolic pathways in fermented muskmelon puree.</title>
        <authorList>
            <person name="Yuan L."/>
            <person name="Li M."/>
            <person name="Xu X."/>
            <person name="Lao F."/>
            <person name="Wu J."/>
        </authorList>
    </citation>
    <scope>NUCLEOTIDE SEQUENCE</scope>
    <source>
        <strain evidence="2">Pa-2</strain>
    </source>
</reference>
<sequence>MIFIKFEEALLLTEKENVIISLEDISRRRDLSEILHSFYCPDENCDARLTYNRRTKGAYLSKHKSAIHSAECLLFSEEIKRQKEMAEYEEVKGRISEGGLKRRKRVTSQMIKNFLNPPEKTERRTKRKRPTPRTKVDEDTVQQVTTKVIYDSDSDVIKKEGEGKVREPSFYQIYLHQLSETDSWKNITTGAYIDKVSVGTLEKPYAEISGYFEEQKVIFVLPEAFFVSNERSLSIQQLLEHLKALKEYIENNSDNLLIGTLCQSKEIELNNLLLYIPEPDFMEFVTKGGSVFPSLSDLVAAISSERI</sequence>
<evidence type="ECO:0000256" key="1">
    <source>
        <dbReference type="SAM" id="MobiDB-lite"/>
    </source>
</evidence>
<gene>
    <name evidence="2" type="ORF">PWF74_07040</name>
</gene>
<name>A0AAX3N9X8_9LACT</name>
<evidence type="ECO:0000313" key="3">
    <source>
        <dbReference type="Proteomes" id="UP001217324"/>
    </source>
</evidence>
<dbReference type="EMBL" id="CP118627">
    <property type="protein sequence ID" value="WEA13290.1"/>
    <property type="molecule type" value="Genomic_DNA"/>
</dbReference>
<dbReference type="AlphaFoldDB" id="A0AAX3N9X8"/>
<accession>A0AAX3N9X8</accession>
<organism evidence="2 3">
    <name type="scientific">Lactococcus garvieae</name>
    <dbReference type="NCBI Taxonomy" id="1363"/>
    <lineage>
        <taxon>Bacteria</taxon>
        <taxon>Bacillati</taxon>
        <taxon>Bacillota</taxon>
        <taxon>Bacilli</taxon>
        <taxon>Lactobacillales</taxon>
        <taxon>Streptococcaceae</taxon>
        <taxon>Lactococcus</taxon>
    </lineage>
</organism>
<dbReference type="RefSeq" id="WP_165705639.1">
    <property type="nucleotide sequence ID" value="NZ_CP099987.1"/>
</dbReference>
<feature type="region of interest" description="Disordered" evidence="1">
    <location>
        <begin position="116"/>
        <end position="138"/>
    </location>
</feature>